<evidence type="ECO:0000256" key="1">
    <source>
        <dbReference type="SAM" id="Phobius"/>
    </source>
</evidence>
<proteinExistence type="predicted"/>
<dbReference type="RefSeq" id="WP_176223729.1">
    <property type="nucleotide sequence ID" value="NZ_FXAW01000002.1"/>
</dbReference>
<name>A0A1X7J076_9BACT</name>
<protein>
    <submittedName>
        <fullName evidence="2">Uncharacterized protein</fullName>
    </submittedName>
</protein>
<keyword evidence="1" id="KW-0472">Membrane</keyword>
<dbReference type="Proteomes" id="UP000193804">
    <property type="component" value="Unassembled WGS sequence"/>
</dbReference>
<evidence type="ECO:0000313" key="2">
    <source>
        <dbReference type="EMBL" id="SMG20676.1"/>
    </source>
</evidence>
<gene>
    <name evidence="2" type="ORF">SAMN05661096_01117</name>
</gene>
<organism evidence="2 3">
    <name type="scientific">Marivirga sericea</name>
    <dbReference type="NCBI Taxonomy" id="1028"/>
    <lineage>
        <taxon>Bacteria</taxon>
        <taxon>Pseudomonadati</taxon>
        <taxon>Bacteroidota</taxon>
        <taxon>Cytophagia</taxon>
        <taxon>Cytophagales</taxon>
        <taxon>Marivirgaceae</taxon>
        <taxon>Marivirga</taxon>
    </lineage>
</organism>
<keyword evidence="3" id="KW-1185">Reference proteome</keyword>
<dbReference type="EMBL" id="FXAW01000002">
    <property type="protein sequence ID" value="SMG20676.1"/>
    <property type="molecule type" value="Genomic_DNA"/>
</dbReference>
<dbReference type="AlphaFoldDB" id="A0A1X7J076"/>
<keyword evidence="1" id="KW-1133">Transmembrane helix</keyword>
<reference evidence="3" key="1">
    <citation type="submission" date="2017-04" db="EMBL/GenBank/DDBJ databases">
        <authorList>
            <person name="Varghese N."/>
            <person name="Submissions S."/>
        </authorList>
    </citation>
    <scope>NUCLEOTIDE SEQUENCE [LARGE SCALE GENOMIC DNA]</scope>
    <source>
        <strain evidence="3">DSM 4125</strain>
    </source>
</reference>
<feature type="transmembrane region" description="Helical" evidence="1">
    <location>
        <begin position="7"/>
        <end position="26"/>
    </location>
</feature>
<sequence>MKKINKDYLIGLFIGLISVIVTDLLVNTEKYVIAFKEGYDMAKKSEIKK</sequence>
<evidence type="ECO:0000313" key="3">
    <source>
        <dbReference type="Proteomes" id="UP000193804"/>
    </source>
</evidence>
<accession>A0A1X7J076</accession>
<keyword evidence="1" id="KW-0812">Transmembrane</keyword>